<dbReference type="SUPFAM" id="SSF46689">
    <property type="entry name" value="Homeodomain-like"/>
    <property type="match status" value="1"/>
</dbReference>
<keyword evidence="4" id="KW-1185">Reference proteome</keyword>
<dbReference type="Pfam" id="PF13921">
    <property type="entry name" value="Myb_DNA-bind_6"/>
    <property type="match status" value="1"/>
</dbReference>
<dbReference type="PANTHER" id="PTHR46760">
    <property type="entry name" value="TRANSCRIPTION TERMINATION FACTOR 1"/>
    <property type="match status" value="1"/>
</dbReference>
<feature type="compositionally biased region" description="Polar residues" evidence="1">
    <location>
        <begin position="343"/>
        <end position="361"/>
    </location>
</feature>
<dbReference type="PANTHER" id="PTHR46760:SF1">
    <property type="entry name" value="TRANSCRIPTION TERMINATION FACTOR 1"/>
    <property type="match status" value="1"/>
</dbReference>
<feature type="compositionally biased region" description="Polar residues" evidence="1">
    <location>
        <begin position="414"/>
        <end position="432"/>
    </location>
</feature>
<sequence>MLRCYQKALRELEESRDRQKAASEVEQLNLLHGEQVENREHSVRDGEKVEGKRDKMQKKSHKQEDFSTAKSTSRKHHKPKKKREKEQPEKRKKKELETVHDSTTIIEAAALEWDEQLKYNQNGINRKARKSKKRHGDEATYTNGDKRCETQAKKQKNDLEIVSDTGKRKKKLKRVHTPEFPEGTEENHKKLSDDLEIVSDSERRKKKKKLKGEHPSGFPEGTDKKRKKHSDLEIVSDTERKRKKLERDHPSEFSKGTIKKHKKHSDLEIVSDKERRKKEKKVKRDHPSEFSKGTVKNHKKHSDVEVASEREKKKKKKKVKGDHLSEFLEGTVNKHRKDEKNNGENCTTSDQITDINKQASVEQCIPESSKHDVSSQGESSQSNTHHSTDSPGKVSLRPNHKKRKRDKSKDNLIGNRTLSESVVNGNNHRTGVTENVTVKPNIDKAKLAEAIKNSEIIQENYYLSKAKRIEFSEQGITIRIGQWSTHEMELLRYNMAQFLKCHNLSDPARLLFASRNKDSEERIYWTRFVRRNKLLKELGKGIQRSPLSIYQCARRIYDEKNYVGTYTESEIQKLKRLAEIHGSDWVGIGEVMGRSSMSLNRKYAKLVNDEVEEKKGKWTEEEIKRLNEAVHVVTNTSEEEAVYHDIYWPAVSQMVKSRGTEQCRRKWLHKLCWSMNDNEVQRWTKSDDMTLVESLYESEYMEEFDVDWMDIQSAFETKYSPHFLCHKYLNLKKSVPNYQLLNFEEIVDYLYQLFVRAILEAEAQLDSGLLSDQTE</sequence>
<dbReference type="AlphaFoldDB" id="A0AAU9VPQ4"/>
<feature type="region of interest" description="Disordered" evidence="1">
    <location>
        <begin position="27"/>
        <end position="103"/>
    </location>
</feature>
<comment type="caution">
    <text evidence="3">The sequence shown here is derived from an EMBL/GenBank/DDBJ whole genome shotgun (WGS) entry which is preliminary data.</text>
</comment>
<dbReference type="InterPro" id="IPR009057">
    <property type="entry name" value="Homeodomain-like_sf"/>
</dbReference>
<dbReference type="GO" id="GO:0005730">
    <property type="term" value="C:nucleolus"/>
    <property type="evidence" value="ECO:0007669"/>
    <property type="project" value="TreeGrafter"/>
</dbReference>
<feature type="compositionally biased region" description="Basic residues" evidence="1">
    <location>
        <begin position="275"/>
        <end position="284"/>
    </location>
</feature>
<gene>
    <name evidence="3" type="ORF">PMEA_00010882</name>
</gene>
<evidence type="ECO:0000256" key="1">
    <source>
        <dbReference type="SAM" id="MobiDB-lite"/>
    </source>
</evidence>
<evidence type="ECO:0000313" key="4">
    <source>
        <dbReference type="Proteomes" id="UP001159428"/>
    </source>
</evidence>
<feature type="compositionally biased region" description="Basic and acidic residues" evidence="1">
    <location>
        <begin position="84"/>
        <end position="100"/>
    </location>
</feature>
<feature type="compositionally biased region" description="Basic and acidic residues" evidence="1">
    <location>
        <begin position="265"/>
        <end position="274"/>
    </location>
</feature>
<feature type="domain" description="Myb-like" evidence="2">
    <location>
        <begin position="610"/>
        <end position="671"/>
    </location>
</feature>
<evidence type="ECO:0000313" key="3">
    <source>
        <dbReference type="EMBL" id="CAH3032887.1"/>
    </source>
</evidence>
<organism evidence="3 4">
    <name type="scientific">Pocillopora meandrina</name>
    <dbReference type="NCBI Taxonomy" id="46732"/>
    <lineage>
        <taxon>Eukaryota</taxon>
        <taxon>Metazoa</taxon>
        <taxon>Cnidaria</taxon>
        <taxon>Anthozoa</taxon>
        <taxon>Hexacorallia</taxon>
        <taxon>Scleractinia</taxon>
        <taxon>Astrocoeniina</taxon>
        <taxon>Pocilloporidae</taxon>
        <taxon>Pocillopora</taxon>
    </lineage>
</organism>
<name>A0AAU9VPQ4_9CNID</name>
<dbReference type="EMBL" id="CALNXJ010000002">
    <property type="protein sequence ID" value="CAH3032887.1"/>
    <property type="molecule type" value="Genomic_DNA"/>
</dbReference>
<feature type="compositionally biased region" description="Basic and acidic residues" evidence="1">
    <location>
        <begin position="237"/>
        <end position="252"/>
    </location>
</feature>
<feature type="region of interest" description="Disordered" evidence="1">
    <location>
        <begin position="121"/>
        <end position="432"/>
    </location>
</feature>
<accession>A0AAU9VPQ4</accession>
<evidence type="ECO:0000259" key="2">
    <source>
        <dbReference type="PROSITE" id="PS50090"/>
    </source>
</evidence>
<dbReference type="InterPro" id="IPR001005">
    <property type="entry name" value="SANT/Myb"/>
</dbReference>
<feature type="compositionally biased region" description="Basic and acidic residues" evidence="1">
    <location>
        <begin position="34"/>
        <end position="54"/>
    </location>
</feature>
<dbReference type="Gene3D" id="1.10.10.60">
    <property type="entry name" value="Homeodomain-like"/>
    <property type="match status" value="2"/>
</dbReference>
<reference evidence="3 4" key="1">
    <citation type="submission" date="2022-05" db="EMBL/GenBank/DDBJ databases">
        <authorList>
            <consortium name="Genoscope - CEA"/>
            <person name="William W."/>
        </authorList>
    </citation>
    <scope>NUCLEOTIDE SEQUENCE [LARGE SCALE GENOMIC DNA]</scope>
</reference>
<dbReference type="SMART" id="SM00717">
    <property type="entry name" value="SANT"/>
    <property type="match status" value="2"/>
</dbReference>
<proteinExistence type="predicted"/>
<dbReference type="PROSITE" id="PS50090">
    <property type="entry name" value="MYB_LIKE"/>
    <property type="match status" value="1"/>
</dbReference>
<feature type="compositionally biased region" description="Basic and acidic residues" evidence="1">
    <location>
        <begin position="144"/>
        <end position="159"/>
    </location>
</feature>
<feature type="compositionally biased region" description="Basic residues" evidence="1">
    <location>
        <begin position="72"/>
        <end position="83"/>
    </location>
</feature>
<feature type="compositionally biased region" description="Basic and acidic residues" evidence="1">
    <location>
        <begin position="302"/>
        <end position="311"/>
    </location>
</feature>
<feature type="compositionally biased region" description="Polar residues" evidence="1">
    <location>
        <begin position="374"/>
        <end position="385"/>
    </location>
</feature>
<dbReference type="Proteomes" id="UP001159428">
    <property type="component" value="Unassembled WGS sequence"/>
</dbReference>
<protein>
    <recommendedName>
        <fullName evidence="2">Myb-like domain-containing protein</fullName>
    </recommendedName>
</protein>
<dbReference type="GO" id="GO:0003682">
    <property type="term" value="F:chromatin binding"/>
    <property type="evidence" value="ECO:0007669"/>
    <property type="project" value="TreeGrafter"/>
</dbReference>
<dbReference type="GO" id="GO:0006363">
    <property type="term" value="P:termination of RNA polymerase I transcription"/>
    <property type="evidence" value="ECO:0007669"/>
    <property type="project" value="TreeGrafter"/>
</dbReference>
<dbReference type="InterPro" id="IPR053078">
    <property type="entry name" value="TTF1-like"/>
</dbReference>